<evidence type="ECO:0000259" key="10">
    <source>
        <dbReference type="Pfam" id="PF04290"/>
    </source>
</evidence>
<evidence type="ECO:0000256" key="6">
    <source>
        <dbReference type="ARBA" id="ARBA00022989"/>
    </source>
</evidence>
<dbReference type="Proteomes" id="UP000184139">
    <property type="component" value="Unassembled WGS sequence"/>
</dbReference>
<name>A0A1M5XV27_9BACT</name>
<keyword evidence="12" id="KW-1185">Reference proteome</keyword>
<evidence type="ECO:0000256" key="7">
    <source>
        <dbReference type="ARBA" id="ARBA00023136"/>
    </source>
</evidence>
<comment type="similarity">
    <text evidence="8">Belongs to the TRAP transporter small permease family.</text>
</comment>
<protein>
    <submittedName>
        <fullName evidence="11">TRAP-type mannitol/chloroaromatic compound transport system, small permease component</fullName>
    </submittedName>
</protein>
<dbReference type="InterPro" id="IPR007387">
    <property type="entry name" value="TRAP_DctQ"/>
</dbReference>
<keyword evidence="7 9" id="KW-0472">Membrane</keyword>
<feature type="transmembrane region" description="Helical" evidence="9">
    <location>
        <begin position="123"/>
        <end position="144"/>
    </location>
</feature>
<evidence type="ECO:0000256" key="4">
    <source>
        <dbReference type="ARBA" id="ARBA00022519"/>
    </source>
</evidence>
<evidence type="ECO:0000313" key="11">
    <source>
        <dbReference type="EMBL" id="SHI03113.1"/>
    </source>
</evidence>
<evidence type="ECO:0000256" key="1">
    <source>
        <dbReference type="ARBA" id="ARBA00004429"/>
    </source>
</evidence>
<keyword evidence="4" id="KW-0997">Cell inner membrane</keyword>
<dbReference type="OrthoDB" id="9794346at2"/>
<feature type="domain" description="Tripartite ATP-independent periplasmic transporters DctQ component" evidence="10">
    <location>
        <begin position="25"/>
        <end position="154"/>
    </location>
</feature>
<gene>
    <name evidence="11" type="ORF">SAMN02745124_03334</name>
</gene>
<comment type="subcellular location">
    <subcellularLocation>
        <location evidence="1">Cell inner membrane</location>
        <topology evidence="1">Multi-pass membrane protein</topology>
    </subcellularLocation>
</comment>
<dbReference type="PANTHER" id="PTHR35011">
    <property type="entry name" value="2,3-DIKETO-L-GULONATE TRAP TRANSPORTER SMALL PERMEASE PROTEIN YIAM"/>
    <property type="match status" value="1"/>
</dbReference>
<evidence type="ECO:0000256" key="8">
    <source>
        <dbReference type="ARBA" id="ARBA00038436"/>
    </source>
</evidence>
<dbReference type="InterPro" id="IPR055348">
    <property type="entry name" value="DctQ"/>
</dbReference>
<keyword evidence="2" id="KW-0813">Transport</keyword>
<accession>A0A1M5XV27</accession>
<evidence type="ECO:0000313" key="12">
    <source>
        <dbReference type="Proteomes" id="UP000184139"/>
    </source>
</evidence>
<dbReference type="Pfam" id="PF04290">
    <property type="entry name" value="DctQ"/>
    <property type="match status" value="1"/>
</dbReference>
<evidence type="ECO:0000256" key="9">
    <source>
        <dbReference type="SAM" id="Phobius"/>
    </source>
</evidence>
<evidence type="ECO:0000256" key="5">
    <source>
        <dbReference type="ARBA" id="ARBA00022692"/>
    </source>
</evidence>
<dbReference type="STRING" id="1121409.SAMN02745124_03334"/>
<dbReference type="GO" id="GO:0005886">
    <property type="term" value="C:plasma membrane"/>
    <property type="evidence" value="ECO:0007669"/>
    <property type="project" value="UniProtKB-SubCell"/>
</dbReference>
<dbReference type="EMBL" id="FQXS01000023">
    <property type="protein sequence ID" value="SHI03113.1"/>
    <property type="molecule type" value="Genomic_DNA"/>
</dbReference>
<proteinExistence type="inferred from homology"/>
<sequence>MLAPIDKISDAAGRLAGWMFFVIGIFIVYEVVARYVFLSPTVWSEELSRFLQIWATYLAAAHVLRRRQLIAIDIIVRASGPRLRRWCESLALLVIIIFCLVAVYFGAGIAIDSIRIGRASSSMLAVPSWLTELAIPIGFGLLLLQAVTELIRTLGGSTDISASHH</sequence>
<evidence type="ECO:0000256" key="3">
    <source>
        <dbReference type="ARBA" id="ARBA00022475"/>
    </source>
</evidence>
<feature type="transmembrane region" description="Helical" evidence="9">
    <location>
        <begin position="15"/>
        <end position="37"/>
    </location>
</feature>
<evidence type="ECO:0000256" key="2">
    <source>
        <dbReference type="ARBA" id="ARBA00022448"/>
    </source>
</evidence>
<organism evidence="11 12">
    <name type="scientific">Desulfofustis glycolicus DSM 9705</name>
    <dbReference type="NCBI Taxonomy" id="1121409"/>
    <lineage>
        <taxon>Bacteria</taxon>
        <taxon>Pseudomonadati</taxon>
        <taxon>Thermodesulfobacteriota</taxon>
        <taxon>Desulfobulbia</taxon>
        <taxon>Desulfobulbales</taxon>
        <taxon>Desulfocapsaceae</taxon>
        <taxon>Desulfofustis</taxon>
    </lineage>
</organism>
<feature type="transmembrane region" description="Helical" evidence="9">
    <location>
        <begin position="86"/>
        <end position="111"/>
    </location>
</feature>
<keyword evidence="6 9" id="KW-1133">Transmembrane helix</keyword>
<dbReference type="AlphaFoldDB" id="A0A1M5XV27"/>
<keyword evidence="5 9" id="KW-0812">Transmembrane</keyword>
<reference evidence="11 12" key="1">
    <citation type="submission" date="2016-11" db="EMBL/GenBank/DDBJ databases">
        <authorList>
            <person name="Jaros S."/>
            <person name="Januszkiewicz K."/>
            <person name="Wedrychowicz H."/>
        </authorList>
    </citation>
    <scope>NUCLEOTIDE SEQUENCE [LARGE SCALE GENOMIC DNA]</scope>
    <source>
        <strain evidence="11 12">DSM 9705</strain>
    </source>
</reference>
<dbReference type="RefSeq" id="WP_073377755.1">
    <property type="nucleotide sequence ID" value="NZ_FQXS01000023.1"/>
</dbReference>
<keyword evidence="3" id="KW-1003">Cell membrane</keyword>